<dbReference type="STRING" id="446471.Xcel_0382"/>
<reference evidence="2 3" key="2">
    <citation type="journal article" date="2010" name="Stand. Genomic Sci.">
        <title>Complete genome sequence of Xylanimonas cellulosilytica type strain (XIL07).</title>
        <authorList>
            <person name="Foster B."/>
            <person name="Pukall R."/>
            <person name="Abt B."/>
            <person name="Nolan M."/>
            <person name="Glavina Del Rio T."/>
            <person name="Chen F."/>
            <person name="Lucas S."/>
            <person name="Tice H."/>
            <person name="Pitluck S."/>
            <person name="Cheng J.-F."/>
            <person name="Chertkov O."/>
            <person name="Brettin T."/>
            <person name="Han C."/>
            <person name="Detter J.C."/>
            <person name="Bruce D."/>
            <person name="Goodwin L."/>
            <person name="Ivanova N."/>
            <person name="Mavromatis K."/>
            <person name="Pati A."/>
            <person name="Mikhailova N."/>
            <person name="Chen A."/>
            <person name="Palaniappan K."/>
            <person name="Land M."/>
            <person name="Hauser L."/>
            <person name="Chang Y.-J."/>
            <person name="Jeffries C.D."/>
            <person name="Chain P."/>
            <person name="Rohde M."/>
            <person name="Goeker M."/>
            <person name="Bristow J."/>
            <person name="Eisen J.A."/>
            <person name="Markowitz V."/>
            <person name="Hugenholtz P."/>
            <person name="Kyrpides N.C."/>
            <person name="Klenk H.-P."/>
            <person name="Lapidus A."/>
        </authorList>
    </citation>
    <scope>NUCLEOTIDE SEQUENCE [LARGE SCALE GENOMIC DNA]</scope>
    <source>
        <strain evidence="3">DSM 15894 / CECT 5975 / LMG 20990 / XIL07</strain>
    </source>
</reference>
<accession>D1BVF0</accession>
<evidence type="ECO:0000313" key="3">
    <source>
        <dbReference type="Proteomes" id="UP000002255"/>
    </source>
</evidence>
<sequence>MWRRFGQMDGGGLYRQGGVMSERPSIVVLSGRGRHEDPWHDHAATSHALANVLAPVGDVVVRSTLPGVFDLDGVGLLVLNLGRPVPGYVEAQIDGPPEGWERQVDGLVGWARDGGSVLAVHQTALAVPGSDAFGEVLGGRWVEGVSGHPEIGAMRLTLASGTHPVTDRLGGVDAFDERYCGLRVAPTSQVLGWVHDDDGEPHPALWTTQAHGGRTVYSALGHDARSYESPSHQELLVRAVRWLVA</sequence>
<dbReference type="InterPro" id="IPR029062">
    <property type="entry name" value="Class_I_gatase-like"/>
</dbReference>
<dbReference type="PANTHER" id="PTHR40469">
    <property type="entry name" value="SECRETED GLYCOSYL HYDROLASE"/>
    <property type="match status" value="1"/>
</dbReference>
<gene>
    <name evidence="2" type="ordered locus">Xcel_0382</name>
</gene>
<dbReference type="PANTHER" id="PTHR40469:SF2">
    <property type="entry name" value="GALACTOSE-BINDING DOMAIN-LIKE SUPERFAMILY PROTEIN"/>
    <property type="match status" value="1"/>
</dbReference>
<dbReference type="Pfam" id="PF06283">
    <property type="entry name" value="ThuA"/>
    <property type="match status" value="1"/>
</dbReference>
<proteinExistence type="predicted"/>
<dbReference type="Gene3D" id="3.40.50.880">
    <property type="match status" value="1"/>
</dbReference>
<dbReference type="Proteomes" id="UP000002255">
    <property type="component" value="Chromosome"/>
</dbReference>
<organism evidence="2 3">
    <name type="scientific">Xylanimonas cellulosilytica (strain DSM 15894 / JCM 12276 / CECT 5975 / KCTC 9989 / LMG 20990 / NBRC 107835 / XIL07)</name>
    <dbReference type="NCBI Taxonomy" id="446471"/>
    <lineage>
        <taxon>Bacteria</taxon>
        <taxon>Bacillati</taxon>
        <taxon>Actinomycetota</taxon>
        <taxon>Actinomycetes</taxon>
        <taxon>Micrococcales</taxon>
        <taxon>Promicromonosporaceae</taxon>
        <taxon>Xylanimonas</taxon>
    </lineage>
</organism>
<dbReference type="AlphaFoldDB" id="D1BVF0"/>
<evidence type="ECO:0000313" key="2">
    <source>
        <dbReference type="EMBL" id="ACZ29421.1"/>
    </source>
</evidence>
<dbReference type="eggNOG" id="COG3828">
    <property type="taxonomic scope" value="Bacteria"/>
</dbReference>
<dbReference type="EMBL" id="CP001821">
    <property type="protein sequence ID" value="ACZ29421.1"/>
    <property type="molecule type" value="Genomic_DNA"/>
</dbReference>
<feature type="domain" description="ThuA-like" evidence="1">
    <location>
        <begin position="103"/>
        <end position="242"/>
    </location>
</feature>
<keyword evidence="3" id="KW-1185">Reference proteome</keyword>
<evidence type="ECO:0000259" key="1">
    <source>
        <dbReference type="Pfam" id="PF06283"/>
    </source>
</evidence>
<dbReference type="SUPFAM" id="SSF52317">
    <property type="entry name" value="Class I glutamine amidotransferase-like"/>
    <property type="match status" value="1"/>
</dbReference>
<reference evidence="3" key="1">
    <citation type="submission" date="2009-11" db="EMBL/GenBank/DDBJ databases">
        <title>The complete chromosome of Xylanimonas cellulosilytica DSM 15894.</title>
        <authorList>
            <consortium name="US DOE Joint Genome Institute (JGI-PGF)"/>
            <person name="Lucas S."/>
            <person name="Copeland A."/>
            <person name="Lapidus A."/>
            <person name="Glavina del Rio T."/>
            <person name="Dalin E."/>
            <person name="Tice H."/>
            <person name="Bruce D."/>
            <person name="Goodwin L."/>
            <person name="Pitluck S."/>
            <person name="Kyrpides N."/>
            <person name="Mavromatis K."/>
            <person name="Ivanova N."/>
            <person name="Mikhailova N."/>
            <person name="Foster B."/>
            <person name="Clum A."/>
            <person name="Brettin T."/>
            <person name="Detter J.C."/>
            <person name="Han C."/>
            <person name="Larimer F."/>
            <person name="Land M."/>
            <person name="Hauser L."/>
            <person name="Markowitz V."/>
            <person name="Cheng J.F."/>
            <person name="Hugenholtz P."/>
            <person name="Woyke T."/>
            <person name="Wu D."/>
            <person name="Gehrich-Schroeter G."/>
            <person name="Schneider S."/>
            <person name="Pukall S.R."/>
            <person name="Klenk H.P."/>
            <person name="Eisen J.A."/>
        </authorList>
    </citation>
    <scope>NUCLEOTIDE SEQUENCE [LARGE SCALE GENOMIC DNA]</scope>
    <source>
        <strain evidence="3">DSM 15894 / CECT 5975 / LMG 20990 / XIL07</strain>
    </source>
</reference>
<dbReference type="KEGG" id="xce:Xcel_0382"/>
<protein>
    <recommendedName>
        <fullName evidence="1">ThuA-like domain-containing protein</fullName>
    </recommendedName>
</protein>
<dbReference type="InterPro" id="IPR029010">
    <property type="entry name" value="ThuA-like"/>
</dbReference>
<name>D1BVF0_XYLCX</name>
<dbReference type="HOGENOM" id="CLU_107974_0_0_11"/>